<reference evidence="4" key="1">
    <citation type="submission" date="2017-02" db="UniProtKB">
        <authorList>
            <consortium name="WormBaseParasite"/>
        </authorList>
    </citation>
    <scope>IDENTIFICATION</scope>
</reference>
<accession>A0A0N5D9F6</accession>
<gene>
    <name evidence="2" type="ORF">TCLT_LOCUS9754</name>
</gene>
<reference evidence="2 3" key="2">
    <citation type="submission" date="2018-11" db="EMBL/GenBank/DDBJ databases">
        <authorList>
            <consortium name="Pathogen Informatics"/>
        </authorList>
    </citation>
    <scope>NUCLEOTIDE SEQUENCE [LARGE SCALE GENOMIC DNA]</scope>
</reference>
<keyword evidence="3" id="KW-1185">Reference proteome</keyword>
<sequence>MIVSRLVIFFLYIRVRKHSISVSSAKKTLENISFDQCRGFDEDEAAGISRTGHGASASRMPEYDLAPESIMKK</sequence>
<evidence type="ECO:0000256" key="1">
    <source>
        <dbReference type="SAM" id="MobiDB-lite"/>
    </source>
</evidence>
<feature type="region of interest" description="Disordered" evidence="1">
    <location>
        <begin position="48"/>
        <end position="73"/>
    </location>
</feature>
<dbReference type="WBParaSite" id="TCLT_0000976501-mRNA-1">
    <property type="protein sequence ID" value="TCLT_0000976501-mRNA-1"/>
    <property type="gene ID" value="TCLT_0000976501"/>
</dbReference>
<dbReference type="AlphaFoldDB" id="A0A0N5D9F6"/>
<organism evidence="4">
    <name type="scientific">Thelazia callipaeda</name>
    <name type="common">Oriental eyeworm</name>
    <name type="synonym">Parasitic nematode</name>
    <dbReference type="NCBI Taxonomy" id="103827"/>
    <lineage>
        <taxon>Eukaryota</taxon>
        <taxon>Metazoa</taxon>
        <taxon>Ecdysozoa</taxon>
        <taxon>Nematoda</taxon>
        <taxon>Chromadorea</taxon>
        <taxon>Rhabditida</taxon>
        <taxon>Spirurina</taxon>
        <taxon>Spiruromorpha</taxon>
        <taxon>Thelazioidea</taxon>
        <taxon>Thelaziidae</taxon>
        <taxon>Thelazia</taxon>
    </lineage>
</organism>
<evidence type="ECO:0000313" key="2">
    <source>
        <dbReference type="EMBL" id="VDN07410.1"/>
    </source>
</evidence>
<name>A0A0N5D9F6_THECL</name>
<dbReference type="Proteomes" id="UP000276776">
    <property type="component" value="Unassembled WGS sequence"/>
</dbReference>
<dbReference type="EMBL" id="UYYF01004872">
    <property type="protein sequence ID" value="VDN07410.1"/>
    <property type="molecule type" value="Genomic_DNA"/>
</dbReference>
<evidence type="ECO:0000313" key="4">
    <source>
        <dbReference type="WBParaSite" id="TCLT_0000976501-mRNA-1"/>
    </source>
</evidence>
<proteinExistence type="predicted"/>
<protein>
    <submittedName>
        <fullName evidence="4">Ovule protein</fullName>
    </submittedName>
</protein>
<evidence type="ECO:0000313" key="3">
    <source>
        <dbReference type="Proteomes" id="UP000276776"/>
    </source>
</evidence>